<evidence type="ECO:0000256" key="5">
    <source>
        <dbReference type="ARBA" id="ARBA00022840"/>
    </source>
</evidence>
<dbReference type="Gene3D" id="3.30.1280.10">
    <property type="entry name" value="Phosphoribosylformylglycinamidine synthase subunit PurS"/>
    <property type="match status" value="1"/>
</dbReference>
<reference evidence="7" key="1">
    <citation type="journal article" date="2020" name="mSystems">
        <title>Genome- and Community-Level Interaction Insights into Carbon Utilization and Element Cycling Functions of Hydrothermarchaeota in Hydrothermal Sediment.</title>
        <authorList>
            <person name="Zhou Z."/>
            <person name="Liu Y."/>
            <person name="Xu W."/>
            <person name="Pan J."/>
            <person name="Luo Z.H."/>
            <person name="Li M."/>
        </authorList>
    </citation>
    <scope>NUCLEOTIDE SEQUENCE [LARGE SCALE GENOMIC DNA]</scope>
    <source>
        <strain evidence="7">HyVt-92</strain>
    </source>
</reference>
<evidence type="ECO:0000256" key="6">
    <source>
        <dbReference type="HAMAP-Rule" id="MF_01926"/>
    </source>
</evidence>
<dbReference type="SUPFAM" id="SSF82697">
    <property type="entry name" value="PurS-like"/>
    <property type="match status" value="1"/>
</dbReference>
<sequence length="84" mass="9704">MFNAKIYISLKEGVSDPQGVTIKHALDSLGYKGVKKVKTGKYLQVELEINDKERVKEEIEDMCKKILVNPVIENYTYKIEEIKE</sequence>
<dbReference type="UniPathway" id="UPA00074">
    <property type="reaction ID" value="UER00128"/>
</dbReference>
<comment type="subcellular location">
    <subcellularLocation>
        <location evidence="6">Cytoplasm</location>
    </subcellularLocation>
</comment>
<dbReference type="GO" id="GO:0005524">
    <property type="term" value="F:ATP binding"/>
    <property type="evidence" value="ECO:0007669"/>
    <property type="project" value="UniProtKB-UniRule"/>
</dbReference>
<dbReference type="EMBL" id="DRTT01000015">
    <property type="protein sequence ID" value="HHF97984.1"/>
    <property type="molecule type" value="Genomic_DNA"/>
</dbReference>
<comment type="function">
    <text evidence="6">Part of the phosphoribosylformylglycinamidine synthase complex involved in the purines biosynthetic pathway. Catalyzes the ATP-dependent conversion of formylglycinamide ribonucleotide (FGAR) and glutamine to yield formylglycinamidine ribonucleotide (FGAM) and glutamate. The FGAM synthase complex is composed of three subunits. PurQ produces an ammonia molecule by converting glutamine to glutamate. PurL transfers the ammonia molecule to FGAR to form FGAM in an ATP-dependent manner. PurS interacts with PurQ and PurL and is thought to assist in the transfer of the ammonia molecule from PurQ to PurL.</text>
</comment>
<comment type="pathway">
    <text evidence="6">Purine metabolism; IMP biosynthesis via de novo pathway; 5-amino-1-(5-phospho-D-ribosyl)imidazole from N(2)-formyl-N(1)-(5-phospho-D-ribosyl)glycinamide: step 1/2.</text>
</comment>
<dbReference type="InterPro" id="IPR036604">
    <property type="entry name" value="PurS-like_sf"/>
</dbReference>
<keyword evidence="1 6" id="KW-0963">Cytoplasm</keyword>
<evidence type="ECO:0000256" key="2">
    <source>
        <dbReference type="ARBA" id="ARBA00022598"/>
    </source>
</evidence>
<comment type="subunit">
    <text evidence="6">Part of the FGAM synthase complex composed of 1 PurL, 1 PurQ and 2 PurS subunits.</text>
</comment>
<keyword evidence="4 6" id="KW-0658">Purine biosynthesis</keyword>
<dbReference type="EC" id="6.3.5.3" evidence="6"/>
<dbReference type="HAMAP" id="MF_01926">
    <property type="entry name" value="PurS"/>
    <property type="match status" value="1"/>
</dbReference>
<dbReference type="PANTHER" id="PTHR34696:SF1">
    <property type="entry name" value="PHOSPHORIBOSYLFORMYLGLYCINAMIDINE SYNTHASE SUBUNIT PURS"/>
    <property type="match status" value="1"/>
</dbReference>
<proteinExistence type="inferred from homology"/>
<gene>
    <name evidence="6 7" type="primary">purS</name>
    <name evidence="7" type="ORF">ENL39_00645</name>
</gene>
<accession>A0A7V5HY15</accession>
<dbReference type="GO" id="GO:0004642">
    <property type="term" value="F:phosphoribosylformylglycinamidine synthase activity"/>
    <property type="evidence" value="ECO:0007669"/>
    <property type="project" value="UniProtKB-UniRule"/>
</dbReference>
<dbReference type="NCBIfam" id="TIGR00302">
    <property type="entry name" value="phosphoribosylformylglycinamidine synthase subunit PurS"/>
    <property type="match status" value="1"/>
</dbReference>
<comment type="similarity">
    <text evidence="6">Belongs to the PurS family.</text>
</comment>
<dbReference type="GO" id="GO:0006189">
    <property type="term" value="P:'de novo' IMP biosynthetic process"/>
    <property type="evidence" value="ECO:0007669"/>
    <property type="project" value="UniProtKB-UniRule"/>
</dbReference>
<keyword evidence="2 6" id="KW-0436">Ligase</keyword>
<evidence type="ECO:0000313" key="7">
    <source>
        <dbReference type="EMBL" id="HHF97984.1"/>
    </source>
</evidence>
<comment type="catalytic activity">
    <reaction evidence="6">
        <text>N(2)-formyl-N(1)-(5-phospho-beta-D-ribosyl)glycinamide + L-glutamine + ATP + H2O = 2-formamido-N(1)-(5-O-phospho-beta-D-ribosyl)acetamidine + L-glutamate + ADP + phosphate + H(+)</text>
        <dbReference type="Rhea" id="RHEA:17129"/>
        <dbReference type="ChEBI" id="CHEBI:15377"/>
        <dbReference type="ChEBI" id="CHEBI:15378"/>
        <dbReference type="ChEBI" id="CHEBI:29985"/>
        <dbReference type="ChEBI" id="CHEBI:30616"/>
        <dbReference type="ChEBI" id="CHEBI:43474"/>
        <dbReference type="ChEBI" id="CHEBI:58359"/>
        <dbReference type="ChEBI" id="CHEBI:147286"/>
        <dbReference type="ChEBI" id="CHEBI:147287"/>
        <dbReference type="ChEBI" id="CHEBI:456216"/>
        <dbReference type="EC" id="6.3.5.3"/>
    </reaction>
</comment>
<name>A0A7V5HY15_UNCAE</name>
<dbReference type="Proteomes" id="UP000886070">
    <property type="component" value="Unassembled WGS sequence"/>
</dbReference>
<keyword evidence="5 6" id="KW-0067">ATP-binding</keyword>
<dbReference type="Pfam" id="PF02700">
    <property type="entry name" value="PurS"/>
    <property type="match status" value="1"/>
</dbReference>
<dbReference type="NCBIfam" id="NF004630">
    <property type="entry name" value="PRK05974.1"/>
    <property type="match status" value="1"/>
</dbReference>
<comment type="caution">
    <text evidence="7">The sequence shown here is derived from an EMBL/GenBank/DDBJ whole genome shotgun (WGS) entry which is preliminary data.</text>
</comment>
<keyword evidence="3 6" id="KW-0547">Nucleotide-binding</keyword>
<evidence type="ECO:0000256" key="3">
    <source>
        <dbReference type="ARBA" id="ARBA00022741"/>
    </source>
</evidence>
<dbReference type="InterPro" id="IPR003850">
    <property type="entry name" value="PurS"/>
</dbReference>
<evidence type="ECO:0000256" key="4">
    <source>
        <dbReference type="ARBA" id="ARBA00022755"/>
    </source>
</evidence>
<dbReference type="PANTHER" id="PTHR34696">
    <property type="entry name" value="PHOSPHORIBOSYLFORMYLGLYCINAMIDINE SYNTHASE SUBUNIT PURS"/>
    <property type="match status" value="1"/>
</dbReference>
<dbReference type="GO" id="GO:0005737">
    <property type="term" value="C:cytoplasm"/>
    <property type="evidence" value="ECO:0007669"/>
    <property type="project" value="UniProtKB-SubCell"/>
</dbReference>
<evidence type="ECO:0000256" key="1">
    <source>
        <dbReference type="ARBA" id="ARBA00022490"/>
    </source>
</evidence>
<organism evidence="7">
    <name type="scientific">Aerophobetes bacterium</name>
    <dbReference type="NCBI Taxonomy" id="2030807"/>
    <lineage>
        <taxon>Bacteria</taxon>
        <taxon>Candidatus Aerophobota</taxon>
    </lineage>
</organism>
<dbReference type="AlphaFoldDB" id="A0A7V5HY15"/>
<protein>
    <recommendedName>
        <fullName evidence="6">Phosphoribosylformylglycinamidine synthase subunit PurS</fullName>
        <shortName evidence="6">FGAM synthase</shortName>
        <ecNumber evidence="6">6.3.5.3</ecNumber>
    </recommendedName>
    <alternativeName>
        <fullName evidence="6">Formylglycinamide ribonucleotide amidotransferase subunit III</fullName>
        <shortName evidence="6">FGAR amidotransferase III</shortName>
        <shortName evidence="6">FGAR-AT III</shortName>
    </alternativeName>
    <alternativeName>
        <fullName evidence="6">Phosphoribosylformylglycinamidine synthase subunit III</fullName>
    </alternativeName>
</protein>